<evidence type="ECO:0000313" key="4">
    <source>
        <dbReference type="EMBL" id="KZM84017.1"/>
    </source>
</evidence>
<feature type="region of interest" description="Disordered" evidence="2">
    <location>
        <begin position="421"/>
        <end position="440"/>
    </location>
</feature>
<organism evidence="4">
    <name type="scientific">Daucus carota subsp. sativus</name>
    <name type="common">Carrot</name>
    <dbReference type="NCBI Taxonomy" id="79200"/>
    <lineage>
        <taxon>Eukaryota</taxon>
        <taxon>Viridiplantae</taxon>
        <taxon>Streptophyta</taxon>
        <taxon>Embryophyta</taxon>
        <taxon>Tracheophyta</taxon>
        <taxon>Spermatophyta</taxon>
        <taxon>Magnoliopsida</taxon>
        <taxon>eudicotyledons</taxon>
        <taxon>Gunneridae</taxon>
        <taxon>Pentapetalae</taxon>
        <taxon>asterids</taxon>
        <taxon>campanulids</taxon>
        <taxon>Apiales</taxon>
        <taxon>Apiaceae</taxon>
        <taxon>Apioideae</taxon>
        <taxon>Scandiceae</taxon>
        <taxon>Daucinae</taxon>
        <taxon>Daucus</taxon>
        <taxon>Daucus sect. Daucus</taxon>
    </lineage>
</organism>
<dbReference type="InterPro" id="IPR035979">
    <property type="entry name" value="RBD_domain_sf"/>
</dbReference>
<reference evidence="5" key="2">
    <citation type="submission" date="2022-03" db="EMBL/GenBank/DDBJ databases">
        <title>Draft title - Genomic analysis of global carrot germplasm unveils the trajectory of domestication and the origin of high carotenoid orange carrot.</title>
        <authorList>
            <person name="Iorizzo M."/>
            <person name="Ellison S."/>
            <person name="Senalik D."/>
            <person name="Macko-Podgorni A."/>
            <person name="Grzebelus D."/>
            <person name="Bostan H."/>
            <person name="Rolling W."/>
            <person name="Curaba J."/>
            <person name="Simon P."/>
        </authorList>
    </citation>
    <scope>NUCLEOTIDE SEQUENCE</scope>
    <source>
        <tissue evidence="5">Leaf</tissue>
    </source>
</reference>
<evidence type="ECO:0000256" key="2">
    <source>
        <dbReference type="SAM" id="MobiDB-lite"/>
    </source>
</evidence>
<evidence type="ECO:0000256" key="1">
    <source>
        <dbReference type="PROSITE-ProRule" id="PRU00176"/>
    </source>
</evidence>
<dbReference type="CDD" id="cd00590">
    <property type="entry name" value="RRM_SF"/>
    <property type="match status" value="1"/>
</dbReference>
<feature type="region of interest" description="Disordered" evidence="2">
    <location>
        <begin position="36"/>
        <end position="78"/>
    </location>
</feature>
<keyword evidence="1" id="KW-0694">RNA-binding</keyword>
<dbReference type="Gramene" id="KZM84017">
    <property type="protein sequence ID" value="KZM84017"/>
    <property type="gene ID" value="DCAR_028561"/>
</dbReference>
<feature type="compositionally biased region" description="Basic and acidic residues" evidence="2">
    <location>
        <begin position="483"/>
        <end position="493"/>
    </location>
</feature>
<dbReference type="AlphaFoldDB" id="A0A175YKX3"/>
<evidence type="ECO:0000313" key="6">
    <source>
        <dbReference type="Proteomes" id="UP000077755"/>
    </source>
</evidence>
<feature type="domain" description="RRM" evidence="3">
    <location>
        <begin position="83"/>
        <end position="160"/>
    </location>
</feature>
<name>A0A175YKX3_DAUCS</name>
<dbReference type="InterPro" id="IPR012677">
    <property type="entry name" value="Nucleotide-bd_a/b_plait_sf"/>
</dbReference>
<feature type="region of interest" description="Disordered" evidence="2">
    <location>
        <begin position="481"/>
        <end position="527"/>
    </location>
</feature>
<dbReference type="Proteomes" id="UP000077755">
    <property type="component" value="Chromosome 8"/>
</dbReference>
<accession>A0A175YKX3</accession>
<sequence length="693" mass="78380">MSYQEKIEASILKEVLEGDNRAISFALGQIHHKTLEEKRSSSSSKSTYNSFKEALTKSNPQTPAQTKSTDSQQKEKTAPAISNTVYIKGFENSLQLRDLWILFRRMVNIKDIILPRKTGTSGKRFGFIITENPLQASKLIDKFHKQIINNCTLHLEFAKPRRNRSNLKKGYNSRLDQPSPKISKEYKRNQERHVNAHIKGSIYMKENQPSKEEVRHCELGKDGDFLSELSSSLLLETAINMRVDTVESIMAGLGFGEAIIRGLSLNTFIAHFPGMKNLDELDIDFMNIGFKSIKKVEWEDTVPRRRVDVEIRGLPLIAWTNKNCQLLTEKWGDILNYYPIVDPEGVYQVPRIRLETSSTSSIMEQLTITVEGKSWNIQIVELTSDSQQFLEETKGMEVEEPTLSEEHNVKDDLKIEEIVEVETSSSDNSSKKNAKTLRSEAVHNTRKANILNLSDTINVEAVHGTSHQGTVTVEAVYTTSQQGKDEDQFKAMDDDNETQRTQNVQALREPSDHEDSSGSLINPTTPPAMMVEGLLEDQTSELKDSIPKNPNVIEADEGSEDWRLKWQERDVSSDEATASQSLQSQKSSILDDMVEESLEVENSLLISSINKMSIKSRRGRPSKGKAKVKENKAFKVPRRRKIRGMKLGLPVIAADKMIFDEAKFVYDSAMDMGLISEHSEEISLQLIRDNLGN</sequence>
<proteinExistence type="predicted"/>
<dbReference type="SUPFAM" id="SSF54928">
    <property type="entry name" value="RNA-binding domain, RBD"/>
    <property type="match status" value="1"/>
</dbReference>
<dbReference type="EMBL" id="CP093350">
    <property type="protein sequence ID" value="WOH11293.1"/>
    <property type="molecule type" value="Genomic_DNA"/>
</dbReference>
<dbReference type="PROSITE" id="PS50102">
    <property type="entry name" value="RRM"/>
    <property type="match status" value="1"/>
</dbReference>
<dbReference type="InterPro" id="IPR000504">
    <property type="entry name" value="RRM_dom"/>
</dbReference>
<protein>
    <recommendedName>
        <fullName evidence="3">RRM domain-containing protein</fullName>
    </recommendedName>
</protein>
<dbReference type="Pfam" id="PF00076">
    <property type="entry name" value="RRM_1"/>
    <property type="match status" value="1"/>
</dbReference>
<reference evidence="4" key="1">
    <citation type="journal article" date="2016" name="Nat. Genet.">
        <title>A high-quality carrot genome assembly provides new insights into carotenoid accumulation and asterid genome evolution.</title>
        <authorList>
            <person name="Iorizzo M."/>
            <person name="Ellison S."/>
            <person name="Senalik D."/>
            <person name="Zeng P."/>
            <person name="Satapoomin P."/>
            <person name="Huang J."/>
            <person name="Bowman M."/>
            <person name="Iovene M."/>
            <person name="Sanseverino W."/>
            <person name="Cavagnaro P."/>
            <person name="Yildiz M."/>
            <person name="Macko-Podgorni A."/>
            <person name="Moranska E."/>
            <person name="Grzebelus E."/>
            <person name="Grzebelus D."/>
            <person name="Ashrafi H."/>
            <person name="Zheng Z."/>
            <person name="Cheng S."/>
            <person name="Spooner D."/>
            <person name="Van Deynze A."/>
            <person name="Simon P."/>
        </authorList>
    </citation>
    <scope>NUCLEOTIDE SEQUENCE [LARGE SCALE GENOMIC DNA]</scope>
    <source>
        <tissue evidence="4">Leaf</tissue>
    </source>
</reference>
<keyword evidence="6" id="KW-1185">Reference proteome</keyword>
<evidence type="ECO:0000313" key="5">
    <source>
        <dbReference type="EMBL" id="WOH11293.1"/>
    </source>
</evidence>
<dbReference type="SMART" id="SM00360">
    <property type="entry name" value="RRM"/>
    <property type="match status" value="1"/>
</dbReference>
<feature type="compositionally biased region" description="Polar residues" evidence="2">
    <location>
        <begin position="56"/>
        <end position="71"/>
    </location>
</feature>
<dbReference type="EMBL" id="LNRQ01000008">
    <property type="protein sequence ID" value="KZM84017.1"/>
    <property type="molecule type" value="Genomic_DNA"/>
</dbReference>
<dbReference type="GO" id="GO:0003723">
    <property type="term" value="F:RNA binding"/>
    <property type="evidence" value="ECO:0007669"/>
    <property type="project" value="UniProtKB-UniRule"/>
</dbReference>
<evidence type="ECO:0000259" key="3">
    <source>
        <dbReference type="PROSITE" id="PS50102"/>
    </source>
</evidence>
<dbReference type="Gene3D" id="3.30.70.330">
    <property type="match status" value="1"/>
</dbReference>
<gene>
    <name evidence="4" type="ORF">DCAR_028561</name>
    <name evidence="5" type="ORF">DCAR_0830774</name>
</gene>